<evidence type="ECO:0000313" key="7">
    <source>
        <dbReference type="EMBL" id="PAX60008.1"/>
    </source>
</evidence>
<feature type="transmembrane region" description="Helical" evidence="6">
    <location>
        <begin position="332"/>
        <end position="351"/>
    </location>
</feature>
<feature type="transmembrane region" description="Helical" evidence="6">
    <location>
        <begin position="210"/>
        <end position="230"/>
    </location>
</feature>
<dbReference type="OrthoDB" id="3246647at2"/>
<dbReference type="InterPro" id="IPR002797">
    <property type="entry name" value="Polysacc_synth"/>
</dbReference>
<evidence type="ECO:0000256" key="3">
    <source>
        <dbReference type="ARBA" id="ARBA00022692"/>
    </source>
</evidence>
<feature type="transmembrane region" description="Helical" evidence="6">
    <location>
        <begin position="20"/>
        <end position="39"/>
    </location>
</feature>
<evidence type="ECO:0000256" key="6">
    <source>
        <dbReference type="SAM" id="Phobius"/>
    </source>
</evidence>
<feature type="transmembrane region" description="Helical" evidence="6">
    <location>
        <begin position="291"/>
        <end position="312"/>
    </location>
</feature>
<keyword evidence="4 6" id="KW-1133">Transmembrane helix</keyword>
<feature type="transmembrane region" description="Helical" evidence="6">
    <location>
        <begin position="387"/>
        <end position="412"/>
    </location>
</feature>
<comment type="subcellular location">
    <subcellularLocation>
        <location evidence="1">Cell membrane</location>
        <topology evidence="1">Multi-pass membrane protein</topology>
    </subcellularLocation>
</comment>
<proteinExistence type="predicted"/>
<sequence>MVTQEQKPLTLRRNFSWTFIGNLVYAGCQWGMLVVLAKLGSPEMVGQFTLGLAVTAPVIMFTNLQLRVVQATDANKDYSFSDYLGLRLIGTGLGIFAIAIIALFSGYRRETCIVILLIGLAKAFESISDIFFSLLQQHERMDRIAISLMIKGPLSLLMLGAGVYLSHSVLWGTGGLVVAWAIVLITYDIRNGLVMLKNRSRILPRWHLKTLKKLIWLCLPLGFVMMLISLNANIPRYFIERYLGEYELGIFAAIAYLMVVGNMVILALGESASPRLAKYYSAGNAIAFRNLLLKLVAIAVVIAGGGILFAAVGGRQILTLIYRPEYSEHSDLFIWLMVAAGIGYIGSFLGYGMTASRYFRVQMPIFITVAAISAVACFWLLPKYGLFGGAIALNISATVQTCISLGVILHGLRKINKYSGTKPEIV</sequence>
<dbReference type="AlphaFoldDB" id="A0A2A2TPE4"/>
<evidence type="ECO:0000256" key="1">
    <source>
        <dbReference type="ARBA" id="ARBA00004651"/>
    </source>
</evidence>
<dbReference type="EMBL" id="NTFS01000026">
    <property type="protein sequence ID" value="PAX60008.1"/>
    <property type="molecule type" value="Genomic_DNA"/>
</dbReference>
<dbReference type="Proteomes" id="UP000218238">
    <property type="component" value="Unassembled WGS sequence"/>
</dbReference>
<keyword evidence="5 6" id="KW-0472">Membrane</keyword>
<comment type="caution">
    <text evidence="7">The sequence shown here is derived from an EMBL/GenBank/DDBJ whole genome shotgun (WGS) entry which is preliminary data.</text>
</comment>
<feature type="transmembrane region" description="Helical" evidence="6">
    <location>
        <begin position="363"/>
        <end position="381"/>
    </location>
</feature>
<gene>
    <name evidence="7" type="ORF">CK510_04095</name>
</gene>
<keyword evidence="8" id="KW-1185">Reference proteome</keyword>
<feature type="transmembrane region" description="Helical" evidence="6">
    <location>
        <begin position="170"/>
        <end position="189"/>
    </location>
</feature>
<evidence type="ECO:0000313" key="8">
    <source>
        <dbReference type="Proteomes" id="UP000218238"/>
    </source>
</evidence>
<evidence type="ECO:0000256" key="4">
    <source>
        <dbReference type="ARBA" id="ARBA00022989"/>
    </source>
</evidence>
<dbReference type="Pfam" id="PF01943">
    <property type="entry name" value="Polysacc_synt"/>
    <property type="match status" value="1"/>
</dbReference>
<keyword evidence="2" id="KW-1003">Cell membrane</keyword>
<dbReference type="PANTHER" id="PTHR30250:SF11">
    <property type="entry name" value="O-ANTIGEN TRANSPORTER-RELATED"/>
    <property type="match status" value="1"/>
</dbReference>
<dbReference type="GO" id="GO:0005886">
    <property type="term" value="C:plasma membrane"/>
    <property type="evidence" value="ECO:0007669"/>
    <property type="project" value="UniProtKB-SubCell"/>
</dbReference>
<feature type="transmembrane region" description="Helical" evidence="6">
    <location>
        <begin position="84"/>
        <end position="107"/>
    </location>
</feature>
<keyword evidence="3 6" id="KW-0812">Transmembrane</keyword>
<accession>A0A2A2TPE4</accession>
<protein>
    <submittedName>
        <fullName evidence="7">Polysaccharide biosynthesis protein</fullName>
    </submittedName>
</protein>
<evidence type="ECO:0000256" key="5">
    <source>
        <dbReference type="ARBA" id="ARBA00023136"/>
    </source>
</evidence>
<dbReference type="RefSeq" id="WP_095720480.1">
    <property type="nucleotide sequence ID" value="NZ_NTFS01000026.1"/>
</dbReference>
<dbReference type="PANTHER" id="PTHR30250">
    <property type="entry name" value="PST FAMILY PREDICTED COLANIC ACID TRANSPORTER"/>
    <property type="match status" value="1"/>
</dbReference>
<feature type="transmembrane region" description="Helical" evidence="6">
    <location>
        <begin position="45"/>
        <end position="64"/>
    </location>
</feature>
<name>A0A2A2TPE4_9CYAN</name>
<dbReference type="InterPro" id="IPR050833">
    <property type="entry name" value="Poly_Biosynth_Transport"/>
</dbReference>
<feature type="transmembrane region" description="Helical" evidence="6">
    <location>
        <begin position="144"/>
        <end position="164"/>
    </location>
</feature>
<organism evidence="7 8">
    <name type="scientific">Brunnivagina elsteri CCALA 953</name>
    <dbReference type="NCBI Taxonomy" id="987040"/>
    <lineage>
        <taxon>Bacteria</taxon>
        <taxon>Bacillati</taxon>
        <taxon>Cyanobacteriota</taxon>
        <taxon>Cyanophyceae</taxon>
        <taxon>Nostocales</taxon>
        <taxon>Calotrichaceae</taxon>
        <taxon>Brunnivagina</taxon>
    </lineage>
</organism>
<reference evidence="7 8" key="1">
    <citation type="submission" date="2017-08" db="EMBL/GenBank/DDBJ databases">
        <title>Draft genome sequence of filamentous cyanobacterium Calothrix elsteri CCALA 953.</title>
        <authorList>
            <person name="Gagunashvili A.N."/>
            <person name="Elster J."/>
            <person name="Andresson O.S."/>
        </authorList>
    </citation>
    <scope>NUCLEOTIDE SEQUENCE [LARGE SCALE GENOMIC DNA]</scope>
    <source>
        <strain evidence="7 8">CCALA 953</strain>
    </source>
</reference>
<feature type="transmembrane region" description="Helical" evidence="6">
    <location>
        <begin position="250"/>
        <end position="270"/>
    </location>
</feature>
<evidence type="ECO:0000256" key="2">
    <source>
        <dbReference type="ARBA" id="ARBA00022475"/>
    </source>
</evidence>